<feature type="region of interest" description="Disordered" evidence="1">
    <location>
        <begin position="74"/>
        <end position="111"/>
    </location>
</feature>
<proteinExistence type="predicted"/>
<keyword evidence="2" id="KW-1133">Transmembrane helix</keyword>
<dbReference type="Proteomes" id="UP000712281">
    <property type="component" value="Unassembled WGS sequence"/>
</dbReference>
<comment type="caution">
    <text evidence="3">The sequence shown here is derived from an EMBL/GenBank/DDBJ whole genome shotgun (WGS) entry which is preliminary data.</text>
</comment>
<feature type="transmembrane region" description="Helical" evidence="2">
    <location>
        <begin position="45"/>
        <end position="63"/>
    </location>
</feature>
<evidence type="ECO:0000313" key="3">
    <source>
        <dbReference type="EMBL" id="KAF2557727.1"/>
    </source>
</evidence>
<feature type="compositionally biased region" description="Low complexity" evidence="1">
    <location>
        <begin position="92"/>
        <end position="103"/>
    </location>
</feature>
<evidence type="ECO:0000256" key="2">
    <source>
        <dbReference type="SAM" id="Phobius"/>
    </source>
</evidence>
<organism evidence="3 4">
    <name type="scientific">Brassica cretica</name>
    <name type="common">Mustard</name>
    <dbReference type="NCBI Taxonomy" id="69181"/>
    <lineage>
        <taxon>Eukaryota</taxon>
        <taxon>Viridiplantae</taxon>
        <taxon>Streptophyta</taxon>
        <taxon>Embryophyta</taxon>
        <taxon>Tracheophyta</taxon>
        <taxon>Spermatophyta</taxon>
        <taxon>Magnoliopsida</taxon>
        <taxon>eudicotyledons</taxon>
        <taxon>Gunneridae</taxon>
        <taxon>Pentapetalae</taxon>
        <taxon>rosids</taxon>
        <taxon>malvids</taxon>
        <taxon>Brassicales</taxon>
        <taxon>Brassicaceae</taxon>
        <taxon>Brassiceae</taxon>
        <taxon>Brassica</taxon>
    </lineage>
</organism>
<evidence type="ECO:0000256" key="1">
    <source>
        <dbReference type="SAM" id="MobiDB-lite"/>
    </source>
</evidence>
<dbReference type="EMBL" id="QGKW02001940">
    <property type="protein sequence ID" value="KAF2557727.1"/>
    <property type="molecule type" value="Genomic_DNA"/>
</dbReference>
<feature type="region of interest" description="Disordered" evidence="1">
    <location>
        <begin position="805"/>
        <end position="827"/>
    </location>
</feature>
<dbReference type="AlphaFoldDB" id="A0A8S9HLH9"/>
<accession>A0A8S9HLH9</accession>
<sequence length="900" mass="99839">MHGLMSYQRFGRARLLRSDRVLGRYVATELWFELGRYIATERNGHLVATLVAVYLTVATIYQIGYSRTMTKRSAFSTPTMADRAGSRRRVDSPVSRSDSSPDPGEGSKYDLMAPLTLAGDPRAHSKLVQFFRDLSLSIEPSILETSRGYPEPGRPRALILWDQQAGTHPALPEGKSTVLRARQLPLDLRQVDFLFSNSVLRRRNMSGCTVHDPFAAYQEAAKVISAKKGSAGRGSASGMTSGDDVVITGSRQVVTVEVFPQDGTVLQPGEPSEVVHTLQWGLLRTVSQLFHLGERLSNENPVASQEELKDLKRQASEERAQRLAREMEIRGLKDKVKDLERTAKVSSADALAAGKRNSELEEAIGTLKLEMVMAVNGARVIARWELMREWLKEQSNQWDLAKALEQYKAVTLEEAKTRMLHSPHSKMSPPFLQFLGGLGRADECCASNLSVGVEKTLRGSSCKIRAAWALGDGTPWNLGLLNYWLVPYALDPRIAWGTDGFRTRRLFLGNPWLLDPEVFDRTRSLWTLSSIDPRLVAVYLTVATIYQIGSSRTMTKRSASSTPTMADRAGSRRRVDSLVSRSDSSPDPGEGSEYDLMAPLPLAYAYASPSPVGPSSTMVEEDLAEWRRKYSLPPLSTSVYLHRRSMLPAMFQGRSPFPKLSLIPALEGLLVAIQILGDLEHLSFGINELLFPYHLAPLNGGEGRFHLRPHSGLPIVVELPKSDCKGSAFTKKWQERYVFMRLPGHSYRWNFLEHTLLFRKGRVLFFGRVNLPLIVAGNLSGDTVNDPFAAYQEAAKVVTVKMEPPSLAQTKKPKSGGMATRSSQQSAEATCSVGSLANLNLQNPVASQEELEDLKRQASEERAQQLAREMEICDLKDKVKDLERTVEVSSADALAAGKRN</sequence>
<reference evidence="3" key="1">
    <citation type="submission" date="2019-12" db="EMBL/GenBank/DDBJ databases">
        <title>Genome sequencing and annotation of Brassica cretica.</title>
        <authorList>
            <person name="Studholme D.J."/>
            <person name="Sarris P.F."/>
        </authorList>
    </citation>
    <scope>NUCLEOTIDE SEQUENCE</scope>
    <source>
        <strain evidence="3">PFS-001/15</strain>
        <tissue evidence="3">Leaf</tissue>
    </source>
</reference>
<name>A0A8S9HLH9_BRACR</name>
<feature type="region of interest" description="Disordered" evidence="1">
    <location>
        <begin position="556"/>
        <end position="592"/>
    </location>
</feature>
<keyword evidence="2" id="KW-0812">Transmembrane</keyword>
<evidence type="ECO:0000313" key="4">
    <source>
        <dbReference type="Proteomes" id="UP000712281"/>
    </source>
</evidence>
<gene>
    <name evidence="3" type="ORF">F2Q68_00015895</name>
</gene>
<protein>
    <submittedName>
        <fullName evidence="3">Uncharacterized protein</fullName>
    </submittedName>
</protein>
<keyword evidence="2" id="KW-0472">Membrane</keyword>